<name>A0ABR2N4X0_9ASPA</name>
<evidence type="ECO:0000313" key="2">
    <source>
        <dbReference type="EMBL" id="KAK8971181.1"/>
    </source>
</evidence>
<keyword evidence="3" id="KW-1185">Reference proteome</keyword>
<accession>A0ABR2N4X0</accession>
<dbReference type="EMBL" id="JBBWWR010000001">
    <property type="protein sequence ID" value="KAK8971181.1"/>
    <property type="molecule type" value="Genomic_DNA"/>
</dbReference>
<comment type="caution">
    <text evidence="2">The sequence shown here is derived from an EMBL/GenBank/DDBJ whole genome shotgun (WGS) entry which is preliminary data.</text>
</comment>
<proteinExistence type="predicted"/>
<evidence type="ECO:0000313" key="3">
    <source>
        <dbReference type="Proteomes" id="UP001412067"/>
    </source>
</evidence>
<feature type="region of interest" description="Disordered" evidence="1">
    <location>
        <begin position="59"/>
        <end position="99"/>
    </location>
</feature>
<dbReference type="InterPro" id="IPR007789">
    <property type="entry name" value="DUF688"/>
</dbReference>
<dbReference type="Proteomes" id="UP001412067">
    <property type="component" value="Unassembled WGS sequence"/>
</dbReference>
<feature type="region of interest" description="Disordered" evidence="1">
    <location>
        <begin position="112"/>
        <end position="143"/>
    </location>
</feature>
<evidence type="ECO:0000256" key="1">
    <source>
        <dbReference type="SAM" id="MobiDB-lite"/>
    </source>
</evidence>
<dbReference type="PANTHER" id="PTHR33257:SF4">
    <property type="entry name" value="EXPRESSED PROTEIN"/>
    <property type="match status" value="1"/>
</dbReference>
<protein>
    <submittedName>
        <fullName evidence="2">Uncharacterized protein</fullName>
    </submittedName>
</protein>
<gene>
    <name evidence="2" type="ORF">KSP40_PGU010723</name>
</gene>
<dbReference type="Pfam" id="PF05097">
    <property type="entry name" value="DUF688"/>
    <property type="match status" value="1"/>
</dbReference>
<dbReference type="PANTHER" id="PTHR33257">
    <property type="entry name" value="OS05G0165500 PROTEIN"/>
    <property type="match status" value="1"/>
</dbReference>
<sequence>MMMMLSSRRPEAHQKPLQISNDDKFFTRILSKEISASTPSFRIYYGVSAAGAVPFHWESQPGTPKHATSATTLPPLTPPPSYHFISPKNKPSASNSPKTKLNRIHSILPWLAAPPKKPQSPSPSQRSSSSAASPASSRSHRRGVCHFSSPVSSFSSNSKSCDEGFDEGLSASSTLSLRRRRHPGGKTGCYFMFVMKNVLLCIVGQRSAC</sequence>
<organism evidence="2 3">
    <name type="scientific">Platanthera guangdongensis</name>
    <dbReference type="NCBI Taxonomy" id="2320717"/>
    <lineage>
        <taxon>Eukaryota</taxon>
        <taxon>Viridiplantae</taxon>
        <taxon>Streptophyta</taxon>
        <taxon>Embryophyta</taxon>
        <taxon>Tracheophyta</taxon>
        <taxon>Spermatophyta</taxon>
        <taxon>Magnoliopsida</taxon>
        <taxon>Liliopsida</taxon>
        <taxon>Asparagales</taxon>
        <taxon>Orchidaceae</taxon>
        <taxon>Orchidoideae</taxon>
        <taxon>Orchideae</taxon>
        <taxon>Orchidinae</taxon>
        <taxon>Platanthera</taxon>
    </lineage>
</organism>
<feature type="compositionally biased region" description="Low complexity" evidence="1">
    <location>
        <begin position="86"/>
        <end position="99"/>
    </location>
</feature>
<reference evidence="2 3" key="1">
    <citation type="journal article" date="2022" name="Nat. Plants">
        <title>Genomes of leafy and leafless Platanthera orchids illuminate the evolution of mycoheterotrophy.</title>
        <authorList>
            <person name="Li M.H."/>
            <person name="Liu K.W."/>
            <person name="Li Z."/>
            <person name="Lu H.C."/>
            <person name="Ye Q.L."/>
            <person name="Zhang D."/>
            <person name="Wang J.Y."/>
            <person name="Li Y.F."/>
            <person name="Zhong Z.M."/>
            <person name="Liu X."/>
            <person name="Yu X."/>
            <person name="Liu D.K."/>
            <person name="Tu X.D."/>
            <person name="Liu B."/>
            <person name="Hao Y."/>
            <person name="Liao X.Y."/>
            <person name="Jiang Y.T."/>
            <person name="Sun W.H."/>
            <person name="Chen J."/>
            <person name="Chen Y.Q."/>
            <person name="Ai Y."/>
            <person name="Zhai J.W."/>
            <person name="Wu S.S."/>
            <person name="Zhou Z."/>
            <person name="Hsiao Y.Y."/>
            <person name="Wu W.L."/>
            <person name="Chen Y.Y."/>
            <person name="Lin Y.F."/>
            <person name="Hsu J.L."/>
            <person name="Li C.Y."/>
            <person name="Wang Z.W."/>
            <person name="Zhao X."/>
            <person name="Zhong W.Y."/>
            <person name="Ma X.K."/>
            <person name="Ma L."/>
            <person name="Huang J."/>
            <person name="Chen G.Z."/>
            <person name="Huang M.Z."/>
            <person name="Huang L."/>
            <person name="Peng D.H."/>
            <person name="Luo Y.B."/>
            <person name="Zou S.Q."/>
            <person name="Chen S.P."/>
            <person name="Lan S."/>
            <person name="Tsai W.C."/>
            <person name="Van de Peer Y."/>
            <person name="Liu Z.J."/>
        </authorList>
    </citation>
    <scope>NUCLEOTIDE SEQUENCE [LARGE SCALE GENOMIC DNA]</scope>
    <source>
        <strain evidence="2">Lor288</strain>
    </source>
</reference>
<feature type="compositionally biased region" description="Low complexity" evidence="1">
    <location>
        <begin position="122"/>
        <end position="137"/>
    </location>
</feature>